<keyword evidence="9" id="KW-1185">Reference proteome</keyword>
<accession>A0A815V211</accession>
<dbReference type="SUPFAM" id="SSF52058">
    <property type="entry name" value="L domain-like"/>
    <property type="match status" value="1"/>
</dbReference>
<feature type="transmembrane region" description="Helical" evidence="6">
    <location>
        <begin position="57"/>
        <end position="77"/>
    </location>
</feature>
<evidence type="ECO:0000259" key="7">
    <source>
        <dbReference type="PROSITE" id="PS50181"/>
    </source>
</evidence>
<dbReference type="Gene3D" id="3.80.10.10">
    <property type="entry name" value="Ribonuclease Inhibitor"/>
    <property type="match status" value="1"/>
</dbReference>
<reference evidence="8" key="1">
    <citation type="submission" date="2021-02" db="EMBL/GenBank/DDBJ databases">
        <authorList>
            <person name="Nowell W R."/>
        </authorList>
    </citation>
    <scope>NUCLEOTIDE SEQUENCE</scope>
</reference>
<dbReference type="InterPro" id="IPR001810">
    <property type="entry name" value="F-box_dom"/>
</dbReference>
<proteinExistence type="predicted"/>
<evidence type="ECO:0000256" key="3">
    <source>
        <dbReference type="ARBA" id="ARBA00022692"/>
    </source>
</evidence>
<evidence type="ECO:0000256" key="5">
    <source>
        <dbReference type="ARBA" id="ARBA00023136"/>
    </source>
</evidence>
<keyword evidence="2" id="KW-0813">Transport</keyword>
<gene>
    <name evidence="8" type="ORF">XAT740_LOCUS41038</name>
</gene>
<evidence type="ECO:0000256" key="4">
    <source>
        <dbReference type="ARBA" id="ARBA00022989"/>
    </source>
</evidence>
<organism evidence="8 9">
    <name type="scientific">Adineta ricciae</name>
    <name type="common">Rotifer</name>
    <dbReference type="NCBI Taxonomy" id="249248"/>
    <lineage>
        <taxon>Eukaryota</taxon>
        <taxon>Metazoa</taxon>
        <taxon>Spiralia</taxon>
        <taxon>Gnathifera</taxon>
        <taxon>Rotifera</taxon>
        <taxon>Eurotatoria</taxon>
        <taxon>Bdelloidea</taxon>
        <taxon>Adinetida</taxon>
        <taxon>Adinetidae</taxon>
        <taxon>Adineta</taxon>
    </lineage>
</organism>
<dbReference type="EMBL" id="CAJNOR010004747">
    <property type="protein sequence ID" value="CAF1524867.1"/>
    <property type="molecule type" value="Genomic_DNA"/>
</dbReference>
<name>A0A815V211_ADIRI</name>
<evidence type="ECO:0000313" key="8">
    <source>
        <dbReference type="EMBL" id="CAF1524867.1"/>
    </source>
</evidence>
<evidence type="ECO:0000256" key="6">
    <source>
        <dbReference type="SAM" id="Phobius"/>
    </source>
</evidence>
<feature type="transmembrane region" description="Helical" evidence="6">
    <location>
        <begin position="108"/>
        <end position="129"/>
    </location>
</feature>
<evidence type="ECO:0000256" key="2">
    <source>
        <dbReference type="ARBA" id="ARBA00022448"/>
    </source>
</evidence>
<sequence>MGCTIFNAATTGSQNIETVIIFHFFADVFDASPLTNVVLPATQLAGDPLKGNRRLDLAYYWSFLVLMNYSIVTYFYATSALAVNPVLRSIFSGTFSPFTTQMYDNLGIHWTTMIPACLALICLLIPYIFCKHGPTIPGRPKECLSFIPKFKIMVCLEDLPNEIIYRIFDNLSANTIIVFSCTCKRYLQCRHLYNQYQLNFQSISKSNFDLLCRLIHPSNIMSLTLSDDDNATPGQIQTFLKTYPIHQLTRLHSLTLFQIDETHLEDLLKPLQKSPLTSLHIEYRQYFGMLNQSTLTTLCDILSLKTLRTLHLDMRTYQTESIQWPRITQIEYLSLSNSTFNQFIQIIGRSNSFRSIYLRHVSMKDVDNHSIKYLPLKQIESFRIEKSELFFEKIPWLLSFMPKLAHLKLEGFTPKLDQIFTNDQFEEFIQINLPNLKTFQFFIRFSPVEFKITNSLVDSLIKQFQRSFWTEQLQCRVICDFIQDSNELYTYSTPCPHHYLKYSEVLSLASTSISSQLTYLSERLDFVYELDLNLKDLSKQTKNVRCFPNLRTLKLAISDQYSSSGLEHLSKTIHLGKLNKLILIISSRGDHLDILIKRFLTLLNDLPAVTTLEIFNRWYGISSLVPLVYFCTMIPKNIKHLNVDISNMNEIPVLIEHLPHISSFKFKFAFDKVIFLQKILDWLTVNRINSTYISDMHYLAIWISKPFAVTSGSPNLRQSCQVKCLTMMPFQATLLVQHELSKQLTRIVITCTYYLQYLLCLDPYLIVVLLGRNPISIAIELLHQIYISPVHSPLTLTI</sequence>
<dbReference type="PANTHER" id="PTHR23502">
    <property type="entry name" value="MAJOR FACILITATOR SUPERFAMILY"/>
    <property type="match status" value="1"/>
</dbReference>
<comment type="caution">
    <text evidence="8">The sequence shown here is derived from an EMBL/GenBank/DDBJ whole genome shotgun (WGS) entry which is preliminary data.</text>
</comment>
<keyword evidence="5 6" id="KW-0472">Membrane</keyword>
<dbReference type="Proteomes" id="UP000663828">
    <property type="component" value="Unassembled WGS sequence"/>
</dbReference>
<dbReference type="CDD" id="cd09917">
    <property type="entry name" value="F-box_SF"/>
    <property type="match status" value="1"/>
</dbReference>
<dbReference type="GO" id="GO:0022857">
    <property type="term" value="F:transmembrane transporter activity"/>
    <property type="evidence" value="ECO:0007669"/>
    <property type="project" value="TreeGrafter"/>
</dbReference>
<keyword evidence="4 6" id="KW-1133">Transmembrane helix</keyword>
<keyword evidence="3 6" id="KW-0812">Transmembrane</keyword>
<evidence type="ECO:0000256" key="1">
    <source>
        <dbReference type="ARBA" id="ARBA00004141"/>
    </source>
</evidence>
<comment type="subcellular location">
    <subcellularLocation>
        <location evidence="1">Membrane</location>
        <topology evidence="1">Multi-pass membrane protein</topology>
    </subcellularLocation>
</comment>
<dbReference type="InterPro" id="IPR032675">
    <property type="entry name" value="LRR_dom_sf"/>
</dbReference>
<dbReference type="GO" id="GO:0005886">
    <property type="term" value="C:plasma membrane"/>
    <property type="evidence" value="ECO:0007669"/>
    <property type="project" value="TreeGrafter"/>
</dbReference>
<dbReference type="PROSITE" id="PS50181">
    <property type="entry name" value="FBOX"/>
    <property type="match status" value="1"/>
</dbReference>
<dbReference type="Pfam" id="PF00646">
    <property type="entry name" value="F-box"/>
    <property type="match status" value="1"/>
</dbReference>
<dbReference type="PANTHER" id="PTHR23502:SF132">
    <property type="entry name" value="POLYAMINE TRANSPORTER 2-RELATED"/>
    <property type="match status" value="1"/>
</dbReference>
<dbReference type="AlphaFoldDB" id="A0A815V211"/>
<evidence type="ECO:0000313" key="9">
    <source>
        <dbReference type="Proteomes" id="UP000663828"/>
    </source>
</evidence>
<protein>
    <recommendedName>
        <fullName evidence="7">F-box domain-containing protein</fullName>
    </recommendedName>
</protein>
<feature type="domain" description="F-box" evidence="7">
    <location>
        <begin position="153"/>
        <end position="203"/>
    </location>
</feature>